<sequence>MGLSPIHQSVVVSNSHHINQKSNKMKTQISAILLGGLLALFSSCDHDTIHAHGEVTSVYHDIEGYTRLRVSDAFQVYVHFSEVDQGIRIAANDNLHDKIVVEKDGDELVIRLKSHTSIQGKAVMNAYITTTDLSAFRLGGASRLTLDDQWEVQDGKIGVSGASDFSGEVIADRLEVDLDGASSIDVSGSVSFLDAELSGSSDLLDFGLDISNLDIDLSGASTAFLSVEETIRVKASGASTLNYKGNAAILKSELSGASHVTKKN</sequence>
<organism evidence="2 3">
    <name type="scientific">Flagellimonas hadalis</name>
    <dbReference type="NCBI Taxonomy" id="2597517"/>
    <lineage>
        <taxon>Bacteria</taxon>
        <taxon>Pseudomonadati</taxon>
        <taxon>Bacteroidota</taxon>
        <taxon>Flavobacteriia</taxon>
        <taxon>Flavobacteriales</taxon>
        <taxon>Flavobacteriaceae</taxon>
        <taxon>Flagellimonas</taxon>
    </lineage>
</organism>
<evidence type="ECO:0000259" key="1">
    <source>
        <dbReference type="Pfam" id="PF10988"/>
    </source>
</evidence>
<gene>
    <name evidence="2" type="ORF">FOT42_001750</name>
</gene>
<dbReference type="AlphaFoldDB" id="A0A5N5IW98"/>
<dbReference type="Gene3D" id="2.160.20.120">
    <property type="match status" value="1"/>
</dbReference>
<feature type="domain" description="Putative auto-transporter adhesin head GIN" evidence="1">
    <location>
        <begin position="65"/>
        <end position="247"/>
    </location>
</feature>
<comment type="caution">
    <text evidence="2">The sequence shown here is derived from an EMBL/GenBank/DDBJ whole genome shotgun (WGS) entry which is preliminary data.</text>
</comment>
<proteinExistence type="predicted"/>
<protein>
    <submittedName>
        <fullName evidence="2">DUF2807 domain-containing protein</fullName>
    </submittedName>
</protein>
<evidence type="ECO:0000313" key="2">
    <source>
        <dbReference type="EMBL" id="KAB5491699.1"/>
    </source>
</evidence>
<dbReference type="EMBL" id="VNIK02000001">
    <property type="protein sequence ID" value="KAB5491699.1"/>
    <property type="molecule type" value="Genomic_DNA"/>
</dbReference>
<dbReference type="InterPro" id="IPR021255">
    <property type="entry name" value="DUF2807"/>
</dbReference>
<dbReference type="Proteomes" id="UP000319204">
    <property type="component" value="Unassembled WGS sequence"/>
</dbReference>
<keyword evidence="3" id="KW-1185">Reference proteome</keyword>
<accession>A0A5N5IW98</accession>
<reference evidence="2" key="1">
    <citation type="submission" date="2019-10" db="EMBL/GenBank/DDBJ databases">
        <title>Muricauda hadale sp. nov., a piezophilic bacterium isolated from hadopelagic water of the Mariana Trench.</title>
        <authorList>
            <person name="Wei Y."/>
        </authorList>
    </citation>
    <scope>NUCLEOTIDE SEQUENCE [LARGE SCALE GENOMIC DNA]</scope>
    <source>
        <strain evidence="2">MT-229</strain>
    </source>
</reference>
<evidence type="ECO:0000313" key="3">
    <source>
        <dbReference type="Proteomes" id="UP000319204"/>
    </source>
</evidence>
<name>A0A5N5IW98_9FLAO</name>
<dbReference type="Pfam" id="PF10988">
    <property type="entry name" value="DUF2807"/>
    <property type="match status" value="1"/>
</dbReference>
<dbReference type="OrthoDB" id="1444301at2"/>